<organism evidence="2 3">
    <name type="scientific">Mucilaginibacter dorajii</name>
    <dbReference type="NCBI Taxonomy" id="692994"/>
    <lineage>
        <taxon>Bacteria</taxon>
        <taxon>Pseudomonadati</taxon>
        <taxon>Bacteroidota</taxon>
        <taxon>Sphingobacteriia</taxon>
        <taxon>Sphingobacteriales</taxon>
        <taxon>Sphingobacteriaceae</taxon>
        <taxon>Mucilaginibacter</taxon>
    </lineage>
</organism>
<keyword evidence="3" id="KW-1185">Reference proteome</keyword>
<feature type="signal peptide" evidence="1">
    <location>
        <begin position="1"/>
        <end position="20"/>
    </location>
</feature>
<dbReference type="Proteomes" id="UP001500742">
    <property type="component" value="Unassembled WGS sequence"/>
</dbReference>
<reference evidence="3" key="1">
    <citation type="journal article" date="2019" name="Int. J. Syst. Evol. Microbiol.">
        <title>The Global Catalogue of Microorganisms (GCM) 10K type strain sequencing project: providing services to taxonomists for standard genome sequencing and annotation.</title>
        <authorList>
            <consortium name="The Broad Institute Genomics Platform"/>
            <consortium name="The Broad Institute Genome Sequencing Center for Infectious Disease"/>
            <person name="Wu L."/>
            <person name="Ma J."/>
        </authorList>
    </citation>
    <scope>NUCLEOTIDE SEQUENCE [LARGE SCALE GENOMIC DNA]</scope>
    <source>
        <strain evidence="3">JCM 16601</strain>
    </source>
</reference>
<comment type="caution">
    <text evidence="2">The sequence shown here is derived from an EMBL/GenBank/DDBJ whole genome shotgun (WGS) entry which is preliminary data.</text>
</comment>
<keyword evidence="1" id="KW-0732">Signal</keyword>
<dbReference type="EMBL" id="BAAAZC010000054">
    <property type="protein sequence ID" value="GAA3994421.1"/>
    <property type="molecule type" value="Genomic_DNA"/>
</dbReference>
<protein>
    <recommendedName>
        <fullName evidence="4">Outer membrane protein beta-barrel domain-containing protein</fullName>
    </recommendedName>
</protein>
<accession>A0ABP7R9H2</accession>
<name>A0ABP7R9H2_9SPHI</name>
<evidence type="ECO:0000313" key="3">
    <source>
        <dbReference type="Proteomes" id="UP001500742"/>
    </source>
</evidence>
<feature type="chain" id="PRO_5045590025" description="Outer membrane protein beta-barrel domain-containing protein" evidence="1">
    <location>
        <begin position="21"/>
        <end position="221"/>
    </location>
</feature>
<evidence type="ECO:0000256" key="1">
    <source>
        <dbReference type="SAM" id="SignalP"/>
    </source>
</evidence>
<proteinExistence type="predicted"/>
<dbReference type="RefSeq" id="WP_259095629.1">
    <property type="nucleotide sequence ID" value="NZ_BAAAZC010000054.1"/>
</dbReference>
<evidence type="ECO:0008006" key="4">
    <source>
        <dbReference type="Google" id="ProtNLM"/>
    </source>
</evidence>
<dbReference type="Gene3D" id="2.40.160.60">
    <property type="entry name" value="Outer membrane protein transport protein (OMPP1/FadL/TodX)"/>
    <property type="match status" value="1"/>
</dbReference>
<gene>
    <name evidence="2" type="ORF">GCM10022210_55630</name>
</gene>
<sequence>MKKILFLIPAFLLAFQISKAQTEKGSQTLGVNLNFSYQKSDNLSINPSDNSSVNVVNKYTLFGVAPTYSYFIANKLDIGATLGYDYLHFDNGDQSYPQTRHEHDYTASIFLRKYLMYNEKFGIRTGPYLTYVRFDSKDTYPANSSINNTTSKSDSYLAGINLGLVYYPSKCLGFAANLANLSYSHVKTDSGVNGHGKTDNVNFNFISNNIGISVFYVFGAK</sequence>
<evidence type="ECO:0000313" key="2">
    <source>
        <dbReference type="EMBL" id="GAA3994421.1"/>
    </source>
</evidence>